<gene>
    <name evidence="1" type="ORF">ERS852411_02429</name>
</gene>
<reference evidence="1 2" key="1">
    <citation type="submission" date="2015-09" db="EMBL/GenBank/DDBJ databases">
        <authorList>
            <consortium name="Pathogen Informatics"/>
        </authorList>
    </citation>
    <scope>NUCLEOTIDE SEQUENCE [LARGE SCALE GENOMIC DNA]</scope>
    <source>
        <strain evidence="1 2">2789STDY5608854</strain>
    </source>
</reference>
<name>A0A174J787_FLAPL</name>
<evidence type="ECO:0000313" key="2">
    <source>
        <dbReference type="Proteomes" id="UP000095746"/>
    </source>
</evidence>
<organism evidence="1 2">
    <name type="scientific">Flavonifractor plautii</name>
    <name type="common">Fusobacterium plautii</name>
    <dbReference type="NCBI Taxonomy" id="292800"/>
    <lineage>
        <taxon>Bacteria</taxon>
        <taxon>Bacillati</taxon>
        <taxon>Bacillota</taxon>
        <taxon>Clostridia</taxon>
        <taxon>Eubacteriales</taxon>
        <taxon>Oscillospiraceae</taxon>
        <taxon>Flavonifractor</taxon>
    </lineage>
</organism>
<dbReference type="AlphaFoldDB" id="A0A174J787"/>
<evidence type="ECO:0000313" key="1">
    <source>
        <dbReference type="EMBL" id="CUO94521.1"/>
    </source>
</evidence>
<protein>
    <submittedName>
        <fullName evidence="1">Uncharacterized protein</fullName>
    </submittedName>
</protein>
<sequence length="122" mass="14154">MTVAQVIQAVDAVKPNAFSNEEKTRWLNEVEGMVQTEVLLFASEEVITYSYEQDKDAQLLVQPPHDKLYPAYLEARVDYANGEYEKYQNTMQMFNAFFGEFIRWFALTYSPADTHGEVYYGV</sequence>
<dbReference type="EMBL" id="CYZT01000213">
    <property type="protein sequence ID" value="CUO94521.1"/>
    <property type="molecule type" value="Genomic_DNA"/>
</dbReference>
<accession>A0A174J787</accession>
<dbReference type="RefSeq" id="WP_196032206.1">
    <property type="nucleotide sequence ID" value="NZ_CANCWG010000035.1"/>
</dbReference>
<proteinExistence type="predicted"/>
<dbReference type="Proteomes" id="UP000095746">
    <property type="component" value="Unassembled WGS sequence"/>
</dbReference>